<evidence type="ECO:0008006" key="2">
    <source>
        <dbReference type="Google" id="ProtNLM"/>
    </source>
</evidence>
<name>A0A6C0JYR3_9ZZZZ</name>
<dbReference type="EMBL" id="MN740738">
    <property type="protein sequence ID" value="QHU09537.1"/>
    <property type="molecule type" value="Genomic_DNA"/>
</dbReference>
<accession>A0A6C0JYR3</accession>
<protein>
    <recommendedName>
        <fullName evidence="2">SAP domain-containing protein</fullName>
    </recommendedName>
</protein>
<sequence>MVNKTRKVKGLSVDTLQKLTHKYGVTKSGSKKQIALRLWKLEKHVMTLGDLKIIENFLNLAPGKRYKGTRYGRRKNGNLYCVSGKCEEEDLN</sequence>
<reference evidence="1" key="1">
    <citation type="journal article" date="2020" name="Nature">
        <title>Giant virus diversity and host interactions through global metagenomics.</title>
        <authorList>
            <person name="Schulz F."/>
            <person name="Roux S."/>
            <person name="Paez-Espino D."/>
            <person name="Jungbluth S."/>
            <person name="Walsh D.A."/>
            <person name="Denef V.J."/>
            <person name="McMahon K.D."/>
            <person name="Konstantinidis K.T."/>
            <person name="Eloe-Fadrosh E.A."/>
            <person name="Kyrpides N.C."/>
            <person name="Woyke T."/>
        </authorList>
    </citation>
    <scope>NUCLEOTIDE SEQUENCE</scope>
    <source>
        <strain evidence="1">GVMAG-S-1101164-105</strain>
    </source>
</reference>
<evidence type="ECO:0000313" key="1">
    <source>
        <dbReference type="EMBL" id="QHU09537.1"/>
    </source>
</evidence>
<organism evidence="1">
    <name type="scientific">viral metagenome</name>
    <dbReference type="NCBI Taxonomy" id="1070528"/>
    <lineage>
        <taxon>unclassified sequences</taxon>
        <taxon>metagenomes</taxon>
        <taxon>organismal metagenomes</taxon>
    </lineage>
</organism>
<dbReference type="AlphaFoldDB" id="A0A6C0JYR3"/>
<proteinExistence type="predicted"/>